<organism evidence="4">
    <name type="scientific">Boseongicola sp. SB0664_bin_43</name>
    <dbReference type="NCBI Taxonomy" id="2604844"/>
    <lineage>
        <taxon>Bacteria</taxon>
        <taxon>Pseudomonadati</taxon>
        <taxon>Pseudomonadota</taxon>
        <taxon>Alphaproteobacteria</taxon>
        <taxon>Rhodobacterales</taxon>
        <taxon>Paracoccaceae</taxon>
        <taxon>Boseongicola</taxon>
    </lineage>
</organism>
<dbReference type="GO" id="GO:0005737">
    <property type="term" value="C:cytoplasm"/>
    <property type="evidence" value="ECO:0007669"/>
    <property type="project" value="TreeGrafter"/>
</dbReference>
<dbReference type="GO" id="GO:0004789">
    <property type="term" value="F:thiamine-phosphate diphosphorylase activity"/>
    <property type="evidence" value="ECO:0007669"/>
    <property type="project" value="TreeGrafter"/>
</dbReference>
<comment type="caution">
    <text evidence="4">The sequence shown here is derived from an EMBL/GenBank/DDBJ whole genome shotgun (WGS) entry which is preliminary data.</text>
</comment>
<evidence type="ECO:0000256" key="2">
    <source>
        <dbReference type="ARBA" id="ARBA00022977"/>
    </source>
</evidence>
<dbReference type="PANTHER" id="PTHR20857">
    <property type="entry name" value="THIAMINE-PHOSPHATE PYROPHOSPHORYLASE"/>
    <property type="match status" value="1"/>
</dbReference>
<dbReference type="EMBL" id="VXRY01000314">
    <property type="protein sequence ID" value="MXY34017.1"/>
    <property type="molecule type" value="Genomic_DNA"/>
</dbReference>
<dbReference type="AlphaFoldDB" id="A0A6B0Y1S2"/>
<evidence type="ECO:0000256" key="1">
    <source>
        <dbReference type="ARBA" id="ARBA00004948"/>
    </source>
</evidence>
<dbReference type="CDD" id="cd00564">
    <property type="entry name" value="TMP_TenI"/>
    <property type="match status" value="1"/>
</dbReference>
<reference evidence="4" key="1">
    <citation type="submission" date="2019-09" db="EMBL/GenBank/DDBJ databases">
        <title>Characterisation of the sponge microbiome using genome-centric metagenomics.</title>
        <authorList>
            <person name="Engelberts J.P."/>
            <person name="Robbins S.J."/>
            <person name="De Goeij J.M."/>
            <person name="Aranda M."/>
            <person name="Bell S.C."/>
            <person name="Webster N.S."/>
        </authorList>
    </citation>
    <scope>NUCLEOTIDE SEQUENCE</scope>
    <source>
        <strain evidence="4">SB0664_bin_43</strain>
    </source>
</reference>
<feature type="domain" description="Thiamine phosphate synthase/TenI" evidence="3">
    <location>
        <begin position="9"/>
        <end position="170"/>
    </location>
</feature>
<protein>
    <submittedName>
        <fullName evidence="4">Thiamine phosphate synthase</fullName>
    </submittedName>
</protein>
<sequence length="206" mass="21835">MAGSDRPQVYLLTPPEFDLSTFRDQLSAVLDAHEIACLRLSMATQDEVRLSRAADALREAAHARDVAVVIESHLVFARDHGLDGVHLVDGSRSVRMARGALGKDAIVGAFCRTSRHDGMNAAEAGANYVAFGPVGASALGDGTLAEPELFAWWSQMIELPVVAEGNLDISLAASLGPVADFIGIGEEVWRQDDPAKALAGFVRALG</sequence>
<gene>
    <name evidence="4" type="ORF">F4Y60_07985</name>
</gene>
<keyword evidence="2" id="KW-0784">Thiamine biosynthesis</keyword>
<dbReference type="Gene3D" id="3.20.20.70">
    <property type="entry name" value="Aldolase class I"/>
    <property type="match status" value="1"/>
</dbReference>
<dbReference type="InterPro" id="IPR013785">
    <property type="entry name" value="Aldolase_TIM"/>
</dbReference>
<dbReference type="GO" id="GO:0009228">
    <property type="term" value="P:thiamine biosynthetic process"/>
    <property type="evidence" value="ECO:0007669"/>
    <property type="project" value="UniProtKB-KW"/>
</dbReference>
<dbReference type="PANTHER" id="PTHR20857:SF15">
    <property type="entry name" value="THIAMINE-PHOSPHATE SYNTHASE"/>
    <property type="match status" value="1"/>
</dbReference>
<dbReference type="InterPro" id="IPR022998">
    <property type="entry name" value="ThiamineP_synth_TenI"/>
</dbReference>
<dbReference type="InterPro" id="IPR036206">
    <property type="entry name" value="ThiamineP_synth_sf"/>
</dbReference>
<proteinExistence type="predicted"/>
<dbReference type="SUPFAM" id="SSF51391">
    <property type="entry name" value="Thiamin phosphate synthase"/>
    <property type="match status" value="1"/>
</dbReference>
<evidence type="ECO:0000259" key="3">
    <source>
        <dbReference type="Pfam" id="PF02581"/>
    </source>
</evidence>
<evidence type="ECO:0000313" key="4">
    <source>
        <dbReference type="EMBL" id="MXY34017.1"/>
    </source>
</evidence>
<comment type="pathway">
    <text evidence="1">Cofactor biosynthesis; thiamine diphosphate biosynthesis.</text>
</comment>
<dbReference type="Pfam" id="PF02581">
    <property type="entry name" value="TMP-TENI"/>
    <property type="match status" value="1"/>
</dbReference>
<name>A0A6B0Y1S2_9RHOB</name>
<accession>A0A6B0Y1S2</accession>